<evidence type="ECO:0000259" key="1">
    <source>
        <dbReference type="Pfam" id="PF00501"/>
    </source>
</evidence>
<dbReference type="PANTHER" id="PTHR43767">
    <property type="entry name" value="LONG-CHAIN-FATTY-ACID--COA LIGASE"/>
    <property type="match status" value="1"/>
</dbReference>
<sequence length="471" mass="52990">MIFSIDKNPAGEAALVDDSGTSITYGELNGYVKEFGNRIKGRALIFCFCKNMPGSVIGYLGCLENHHVALLLDKNLEQQFLETLVEIYQPSYFWIPTQLRYKITGMFKELIYEAQGYELFSTGNEAPDMSDELSLLLTTSGSMGNPKLVRLSRDNLVSNAQAIADYLQLSPEERPVTSLPMNYTYGLSVINSHLISGGSILLTEKSVVQQEFWDFVKEKKATSFSGVPYTYELLKKIKIMNQDLTSIRYFTQAGGKLSSAMQKEFAVWAKEKGKRFYIMYGQTEATARMSYLPEERCLDKIGSIGIPIPGGRFLIKAPDGNYIDKPDTVGELIYMGSNVSLGYAQCRKDLINGDENNGVLETGDMARKDEDGYYYIAGRKKRFIKIYGVRIGLDECEQLLINKYEGAEFACTGCDDELHIYTTDSQINEQVCSWLSEVLHISRKAFTSHYIEEIPKNNAGKKLYSGLELKN</sequence>
<dbReference type="Pfam" id="PF00501">
    <property type="entry name" value="AMP-binding"/>
    <property type="match status" value="1"/>
</dbReference>
<dbReference type="InterPro" id="IPR000873">
    <property type="entry name" value="AMP-dep_synth/lig_dom"/>
</dbReference>
<organism evidence="2 3">
    <name type="scientific">Kineothrix sedimenti</name>
    <dbReference type="NCBI Taxonomy" id="3123317"/>
    <lineage>
        <taxon>Bacteria</taxon>
        <taxon>Bacillati</taxon>
        <taxon>Bacillota</taxon>
        <taxon>Clostridia</taxon>
        <taxon>Lachnospirales</taxon>
        <taxon>Lachnospiraceae</taxon>
        <taxon>Kineothrix</taxon>
    </lineage>
</organism>
<dbReference type="Proteomes" id="UP001451571">
    <property type="component" value="Chromosome"/>
</dbReference>
<proteinExistence type="predicted"/>
<dbReference type="Gene3D" id="3.40.50.12780">
    <property type="entry name" value="N-terminal domain of ligase-like"/>
    <property type="match status" value="1"/>
</dbReference>
<name>A0ABZ3EWR6_9FIRM</name>
<dbReference type="RefSeq" id="WP_342757368.1">
    <property type="nucleotide sequence ID" value="NZ_CP146256.1"/>
</dbReference>
<protein>
    <submittedName>
        <fullName evidence="2">AMP-binding protein</fullName>
    </submittedName>
</protein>
<dbReference type="EMBL" id="CP146256">
    <property type="protein sequence ID" value="XAH73767.1"/>
    <property type="molecule type" value="Genomic_DNA"/>
</dbReference>
<dbReference type="SUPFAM" id="SSF56801">
    <property type="entry name" value="Acetyl-CoA synthetase-like"/>
    <property type="match status" value="1"/>
</dbReference>
<dbReference type="InterPro" id="IPR050237">
    <property type="entry name" value="ATP-dep_AMP-bd_enzyme"/>
</dbReference>
<evidence type="ECO:0000313" key="3">
    <source>
        <dbReference type="Proteomes" id="UP001451571"/>
    </source>
</evidence>
<reference evidence="2 3" key="1">
    <citation type="submission" date="2024-02" db="EMBL/GenBank/DDBJ databases">
        <title>Bacterial strain from lacustrine sediment.</title>
        <authorList>
            <person name="Petit C."/>
            <person name="Fadhlaoui K."/>
        </authorList>
    </citation>
    <scope>NUCLEOTIDE SEQUENCE [LARGE SCALE GENOMIC DNA]</scope>
    <source>
        <strain evidence="2 3">IPX-CK</strain>
    </source>
</reference>
<dbReference type="PANTHER" id="PTHR43767:SF1">
    <property type="entry name" value="NONRIBOSOMAL PEPTIDE SYNTHASE PES1 (EUROFUNG)-RELATED"/>
    <property type="match status" value="1"/>
</dbReference>
<evidence type="ECO:0000313" key="2">
    <source>
        <dbReference type="EMBL" id="XAH73767.1"/>
    </source>
</evidence>
<dbReference type="InterPro" id="IPR042099">
    <property type="entry name" value="ANL_N_sf"/>
</dbReference>
<accession>A0ABZ3EWR6</accession>
<keyword evidence="3" id="KW-1185">Reference proteome</keyword>
<gene>
    <name evidence="2" type="ORF">V6984_20045</name>
</gene>
<feature type="domain" description="AMP-dependent synthetase/ligase" evidence="1">
    <location>
        <begin position="7"/>
        <end position="343"/>
    </location>
</feature>